<evidence type="ECO:0000256" key="5">
    <source>
        <dbReference type="ARBA" id="ARBA00022679"/>
    </source>
</evidence>
<keyword evidence="5" id="KW-0808">Transferase</keyword>
<organism evidence="12 13">
    <name type="scientific">Brochothrix thermosphacta</name>
    <name type="common">Microbacterium thermosphactum</name>
    <dbReference type="NCBI Taxonomy" id="2756"/>
    <lineage>
        <taxon>Bacteria</taxon>
        <taxon>Bacillati</taxon>
        <taxon>Bacillota</taxon>
        <taxon>Bacilli</taxon>
        <taxon>Bacillales</taxon>
        <taxon>Listeriaceae</taxon>
        <taxon>Brochothrix</taxon>
    </lineage>
</organism>
<keyword evidence="7 12" id="KW-0418">Kinase</keyword>
<name>A0A1D2LHB4_BROTH</name>
<dbReference type="FunFam" id="3.30.565.10:FF:000006">
    <property type="entry name" value="Sensor histidine kinase WalK"/>
    <property type="match status" value="1"/>
</dbReference>
<dbReference type="SUPFAM" id="SSF47384">
    <property type="entry name" value="Homodimeric domain of signal transducing histidine kinase"/>
    <property type="match status" value="1"/>
</dbReference>
<dbReference type="GO" id="GO:0005524">
    <property type="term" value="F:ATP binding"/>
    <property type="evidence" value="ECO:0007669"/>
    <property type="project" value="UniProtKB-KW"/>
</dbReference>
<dbReference type="GO" id="GO:0016036">
    <property type="term" value="P:cellular response to phosphate starvation"/>
    <property type="evidence" value="ECO:0007669"/>
    <property type="project" value="TreeGrafter"/>
</dbReference>
<dbReference type="InterPro" id="IPR005467">
    <property type="entry name" value="His_kinase_dom"/>
</dbReference>
<dbReference type="Gene3D" id="3.30.565.10">
    <property type="entry name" value="Histidine kinase-like ATPase, C-terminal domain"/>
    <property type="match status" value="1"/>
</dbReference>
<dbReference type="EC" id="2.7.13.3" evidence="3"/>
<keyword evidence="6" id="KW-0547">Nucleotide-binding</keyword>
<keyword evidence="10" id="KW-0812">Transmembrane</keyword>
<evidence type="ECO:0000313" key="13">
    <source>
        <dbReference type="Proteomes" id="UP000243591"/>
    </source>
</evidence>
<evidence type="ECO:0000256" key="9">
    <source>
        <dbReference type="ARBA" id="ARBA00023012"/>
    </source>
</evidence>
<keyword evidence="10" id="KW-0472">Membrane</keyword>
<dbReference type="PRINTS" id="PR00344">
    <property type="entry name" value="BCTRLSENSOR"/>
</dbReference>
<evidence type="ECO:0000259" key="11">
    <source>
        <dbReference type="PROSITE" id="PS50109"/>
    </source>
</evidence>
<evidence type="ECO:0000256" key="8">
    <source>
        <dbReference type="ARBA" id="ARBA00022840"/>
    </source>
</evidence>
<keyword evidence="8" id="KW-0067">ATP-binding</keyword>
<evidence type="ECO:0000256" key="1">
    <source>
        <dbReference type="ARBA" id="ARBA00000085"/>
    </source>
</evidence>
<dbReference type="OrthoDB" id="335833at2"/>
<dbReference type="PROSITE" id="PS50109">
    <property type="entry name" value="HIS_KIN"/>
    <property type="match status" value="1"/>
</dbReference>
<comment type="subcellular location">
    <subcellularLocation>
        <location evidence="2">Cell membrane</location>
        <topology evidence="2">Multi-pass membrane protein</topology>
    </subcellularLocation>
</comment>
<dbReference type="Gene3D" id="1.10.287.130">
    <property type="match status" value="1"/>
</dbReference>
<keyword evidence="10" id="KW-1133">Transmembrane helix</keyword>
<dbReference type="Pfam" id="PF00512">
    <property type="entry name" value="HisKA"/>
    <property type="match status" value="1"/>
</dbReference>
<proteinExistence type="predicted"/>
<evidence type="ECO:0000256" key="3">
    <source>
        <dbReference type="ARBA" id="ARBA00012438"/>
    </source>
</evidence>
<dbReference type="InterPro" id="IPR004358">
    <property type="entry name" value="Sig_transdc_His_kin-like_C"/>
</dbReference>
<reference evidence="12 13" key="1">
    <citation type="submission" date="2017-09" db="EMBL/GenBank/DDBJ databases">
        <title>Complete Genome Sequences of Two Strains of the Meat Spoilage Bacterium Brochothrix thermosphacta Isolated from Ground Chicken.</title>
        <authorList>
            <person name="Paoli G.C."/>
            <person name="Wijey C."/>
            <person name="Chen C.-Y."/>
            <person name="Nguyen L."/>
            <person name="Yan X."/>
            <person name="Irwin P.L."/>
        </authorList>
    </citation>
    <scope>NUCLEOTIDE SEQUENCE [LARGE SCALE GENOMIC DNA]</scope>
    <source>
        <strain evidence="12 13">BI</strain>
    </source>
</reference>
<feature type="transmembrane region" description="Helical" evidence="10">
    <location>
        <begin position="38"/>
        <end position="58"/>
    </location>
</feature>
<dbReference type="InterPro" id="IPR003594">
    <property type="entry name" value="HATPase_dom"/>
</dbReference>
<dbReference type="Proteomes" id="UP000243591">
    <property type="component" value="Chromosome"/>
</dbReference>
<keyword evidence="13" id="KW-1185">Reference proteome</keyword>
<comment type="catalytic activity">
    <reaction evidence="1">
        <text>ATP + protein L-histidine = ADP + protein N-phospho-L-histidine.</text>
        <dbReference type="EC" id="2.7.13.3"/>
    </reaction>
</comment>
<dbReference type="KEGG" id="bths:CNY62_12060"/>
<dbReference type="GO" id="GO:0000155">
    <property type="term" value="F:phosphorelay sensor kinase activity"/>
    <property type="evidence" value="ECO:0007669"/>
    <property type="project" value="InterPro"/>
</dbReference>
<dbReference type="STRING" id="2756.BFR44_04015"/>
<dbReference type="SUPFAM" id="SSF55874">
    <property type="entry name" value="ATPase domain of HSP90 chaperone/DNA topoisomerase II/histidine kinase"/>
    <property type="match status" value="1"/>
</dbReference>
<accession>A0A1D2LHB4</accession>
<evidence type="ECO:0000256" key="6">
    <source>
        <dbReference type="ARBA" id="ARBA00022741"/>
    </source>
</evidence>
<evidence type="ECO:0000256" key="7">
    <source>
        <dbReference type="ARBA" id="ARBA00022777"/>
    </source>
</evidence>
<evidence type="ECO:0000256" key="2">
    <source>
        <dbReference type="ARBA" id="ARBA00004651"/>
    </source>
</evidence>
<evidence type="ECO:0000313" key="12">
    <source>
        <dbReference type="EMBL" id="ATF27035.1"/>
    </source>
</evidence>
<feature type="transmembrane region" description="Helical" evidence="10">
    <location>
        <begin position="6"/>
        <end position="26"/>
    </location>
</feature>
<dbReference type="GO" id="GO:0004721">
    <property type="term" value="F:phosphoprotein phosphatase activity"/>
    <property type="evidence" value="ECO:0007669"/>
    <property type="project" value="TreeGrafter"/>
</dbReference>
<gene>
    <name evidence="12" type="ORF">CNY62_12060</name>
</gene>
<dbReference type="PANTHER" id="PTHR45453:SF1">
    <property type="entry name" value="PHOSPHATE REGULON SENSOR PROTEIN PHOR"/>
    <property type="match status" value="1"/>
</dbReference>
<keyword evidence="4" id="KW-0597">Phosphoprotein</keyword>
<evidence type="ECO:0000256" key="10">
    <source>
        <dbReference type="SAM" id="Phobius"/>
    </source>
</evidence>
<dbReference type="SMART" id="SM00387">
    <property type="entry name" value="HATPase_c"/>
    <property type="match status" value="1"/>
</dbReference>
<dbReference type="CDD" id="cd00082">
    <property type="entry name" value="HisKA"/>
    <property type="match status" value="1"/>
</dbReference>
<dbReference type="EMBL" id="CP023483">
    <property type="protein sequence ID" value="ATF27035.1"/>
    <property type="molecule type" value="Genomic_DNA"/>
</dbReference>
<dbReference type="PANTHER" id="PTHR45453">
    <property type="entry name" value="PHOSPHATE REGULON SENSOR PROTEIN PHOR"/>
    <property type="match status" value="1"/>
</dbReference>
<dbReference type="InterPro" id="IPR036890">
    <property type="entry name" value="HATPase_C_sf"/>
</dbReference>
<feature type="domain" description="Histidine kinase" evidence="11">
    <location>
        <begin position="126"/>
        <end position="343"/>
    </location>
</feature>
<dbReference type="AlphaFoldDB" id="A0A1D2LHB4"/>
<protein>
    <recommendedName>
        <fullName evidence="3">histidine kinase</fullName>
        <ecNumber evidence="3">2.7.13.3</ecNumber>
    </recommendedName>
</protein>
<dbReference type="GO" id="GO:0005886">
    <property type="term" value="C:plasma membrane"/>
    <property type="evidence" value="ECO:0007669"/>
    <property type="project" value="UniProtKB-SubCell"/>
</dbReference>
<dbReference type="Gene3D" id="6.10.340.10">
    <property type="match status" value="1"/>
</dbReference>
<dbReference type="InterPro" id="IPR036097">
    <property type="entry name" value="HisK_dim/P_sf"/>
</dbReference>
<dbReference type="Pfam" id="PF02518">
    <property type="entry name" value="HATPase_c"/>
    <property type="match status" value="1"/>
</dbReference>
<keyword evidence="9" id="KW-0902">Two-component regulatory system</keyword>
<dbReference type="InterPro" id="IPR003661">
    <property type="entry name" value="HisK_dim/P_dom"/>
</dbReference>
<evidence type="ECO:0000256" key="4">
    <source>
        <dbReference type="ARBA" id="ARBA00022553"/>
    </source>
</evidence>
<sequence>MKLRRIIFFSYIGVFLLVLLVTKYFLKYMLFEQKTANIVMIVALVITVLLLCLNYLIMKPILKIIIALQITSQKNANGDFTILKEKAFASEIALLLNDYNVMVKQLEQQVVQIKAGEKEKNEIIANLSHDIKTPVASLMAVGQALSDDILSDDEKKYYLQAVLDNCHRIADLSDELAQFVEQESAVIGMCKDEIWLDEVLISVLTAFKGKIDRSQREILVEGTEFLEPIYSNESAIFRILYNVIDNSLKYSQPQTPIKIRVEKQPTYIRISIKDFGQGIAEAELEKIFQRTYRIEKSRNQTTGGNGLGLSIAKKLLENLGGNISVCSKEGEGSTFCIEVPYRV</sequence>
<dbReference type="RefSeq" id="WP_069125797.1">
    <property type="nucleotide sequence ID" value="NZ_CP023483.1"/>
</dbReference>
<dbReference type="InterPro" id="IPR050351">
    <property type="entry name" value="BphY/WalK/GraS-like"/>
</dbReference>
<dbReference type="SMART" id="SM00388">
    <property type="entry name" value="HisKA"/>
    <property type="match status" value="1"/>
</dbReference>